<dbReference type="AlphaFoldDB" id="A0A5C4NSP3"/>
<feature type="chain" id="PRO_5022733251" evidence="1">
    <location>
        <begin position="26"/>
        <end position="237"/>
    </location>
</feature>
<comment type="caution">
    <text evidence="2">The sequence shown here is derived from an EMBL/GenBank/DDBJ whole genome shotgun (WGS) entry which is preliminary data.</text>
</comment>
<sequence length="237" mass="25393">MKQSLSRLLACAALAFSISASWASAAEPAASSLPGHYYLQGVMETGSELLLKKDGTFEWMLSYGNTDQQASGEWRASGDVVTLVAGNGGKEPQFRVFEESEMRIQKAAEAGLWVAIVGFPRLGPMAGVEVKFEAQSGKTATAVSVANGDAIVRMPASERWVRAGLRRQGSKADYQWLAVPAERAQERIAAFAVTDPQWLRGQAFQKLALRVVEGGLQVDDADNGLARGLYAKPASGQ</sequence>
<keyword evidence="1" id="KW-0732">Signal</keyword>
<reference evidence="2 3" key="1">
    <citation type="submission" date="2019-06" db="EMBL/GenBank/DDBJ databases">
        <title>Genome sequence of Janthinobacterium lividum UCD_MED1.</title>
        <authorList>
            <person name="De Leon M.E."/>
            <person name="Jospin G."/>
        </authorList>
    </citation>
    <scope>NUCLEOTIDE SEQUENCE [LARGE SCALE GENOMIC DNA]</scope>
    <source>
        <strain evidence="2 3">UCD_MED1</strain>
    </source>
</reference>
<gene>
    <name evidence="2" type="ORF">FHI69_00925</name>
</gene>
<evidence type="ECO:0000256" key="1">
    <source>
        <dbReference type="SAM" id="SignalP"/>
    </source>
</evidence>
<dbReference type="RefSeq" id="WP_070301671.1">
    <property type="nucleotide sequence ID" value="NZ_VDGE01000001.1"/>
</dbReference>
<protein>
    <submittedName>
        <fullName evidence="2">Copper resistance protein NlpE</fullName>
    </submittedName>
</protein>
<name>A0A5C4NSP3_9BURK</name>
<dbReference type="EMBL" id="VDGE01000001">
    <property type="protein sequence ID" value="TNC77894.1"/>
    <property type="molecule type" value="Genomic_DNA"/>
</dbReference>
<proteinExistence type="predicted"/>
<evidence type="ECO:0000313" key="2">
    <source>
        <dbReference type="EMBL" id="TNC77894.1"/>
    </source>
</evidence>
<feature type="signal peptide" evidence="1">
    <location>
        <begin position="1"/>
        <end position="25"/>
    </location>
</feature>
<evidence type="ECO:0000313" key="3">
    <source>
        <dbReference type="Proteomes" id="UP000305681"/>
    </source>
</evidence>
<accession>A0A5C4NSP3</accession>
<dbReference type="Proteomes" id="UP000305681">
    <property type="component" value="Unassembled WGS sequence"/>
</dbReference>
<organism evidence="2 3">
    <name type="scientific">Janthinobacterium lividum</name>
    <dbReference type="NCBI Taxonomy" id="29581"/>
    <lineage>
        <taxon>Bacteria</taxon>
        <taxon>Pseudomonadati</taxon>
        <taxon>Pseudomonadota</taxon>
        <taxon>Betaproteobacteria</taxon>
        <taxon>Burkholderiales</taxon>
        <taxon>Oxalobacteraceae</taxon>
        <taxon>Janthinobacterium</taxon>
    </lineage>
</organism>